<feature type="region of interest" description="Disordered" evidence="1">
    <location>
        <begin position="359"/>
        <end position="380"/>
    </location>
</feature>
<feature type="region of interest" description="Disordered" evidence="1">
    <location>
        <begin position="24"/>
        <end position="45"/>
    </location>
</feature>
<dbReference type="Proteomes" id="UP000684084">
    <property type="component" value="Unassembled WGS sequence"/>
</dbReference>
<comment type="caution">
    <text evidence="2">The sequence shown here is derived from an EMBL/GenBank/DDBJ whole genome shotgun (WGS) entry which is preliminary data.</text>
</comment>
<accession>A0A915Z6V5</accession>
<evidence type="ECO:0000313" key="2">
    <source>
        <dbReference type="EMBL" id="CAB5364986.1"/>
    </source>
</evidence>
<evidence type="ECO:0000256" key="1">
    <source>
        <dbReference type="SAM" id="MobiDB-lite"/>
    </source>
</evidence>
<proteinExistence type="predicted"/>
<feature type="compositionally biased region" description="Basic residues" evidence="1">
    <location>
        <begin position="367"/>
        <end position="380"/>
    </location>
</feature>
<dbReference type="VEuPathDB" id="FungiDB:RhiirFUN_025287"/>
<dbReference type="OrthoDB" id="2447320at2759"/>
<protein>
    <recommendedName>
        <fullName evidence="4">PARP catalytic domain-containing protein</fullName>
    </recommendedName>
</protein>
<evidence type="ECO:0008006" key="4">
    <source>
        <dbReference type="Google" id="ProtNLM"/>
    </source>
</evidence>
<dbReference type="AlphaFoldDB" id="A0A915Z6V5"/>
<feature type="compositionally biased region" description="Polar residues" evidence="1">
    <location>
        <begin position="24"/>
        <end position="33"/>
    </location>
</feature>
<evidence type="ECO:0000313" key="3">
    <source>
        <dbReference type="Proteomes" id="UP000684084"/>
    </source>
</evidence>
<reference evidence="2" key="1">
    <citation type="submission" date="2020-05" db="EMBL/GenBank/DDBJ databases">
        <authorList>
            <person name="Rincon C."/>
            <person name="Sanders R I."/>
            <person name="Robbins C."/>
            <person name="Chaturvedi A."/>
        </authorList>
    </citation>
    <scope>NUCLEOTIDE SEQUENCE</scope>
    <source>
        <strain evidence="2">CHB12</strain>
    </source>
</reference>
<name>A0A915Z6V5_9GLOM</name>
<gene>
    <name evidence="2" type="ORF">CHRIB12_LOCUS10244</name>
</gene>
<sequence length="380" mass="44490">MELSRDIVKDERFINTYIPNVSGTLQKQPANDSKTAERATAMPGNRDRWSDACDEYICGRSRTFLFHKYRPASEIINISGSANRMAVSTFEPTRDVDIDFRNRRRRGLHTDSNMCSLEVKTTKNLEDLVRDNIDRDQECQKKFNKITTGFRHEIQSSLSPRREHEFDTKSRTVAIRELRRDKRVVPSSVLETRSSDQISCNQYRITRNDTPLQELSPDYETQDSEDVLLNLLKRDHSFHETNTNVLSVYEIDKFSKKYAIIGAYSVLSYNDLVFWIKDHDGVVYIWSRMENSVMLVGHNMKDALMNYLFHQENLRYVNEHTCELVPLDEAEREAEREAEEWIKSCEIVIVTKESIKSLLRGEESKGSRKKKQKKKKNKKN</sequence>
<dbReference type="EMBL" id="CAGKOT010000020">
    <property type="protein sequence ID" value="CAB5364986.1"/>
    <property type="molecule type" value="Genomic_DNA"/>
</dbReference>
<organism evidence="2 3">
    <name type="scientific">Rhizophagus irregularis</name>
    <dbReference type="NCBI Taxonomy" id="588596"/>
    <lineage>
        <taxon>Eukaryota</taxon>
        <taxon>Fungi</taxon>
        <taxon>Fungi incertae sedis</taxon>
        <taxon>Mucoromycota</taxon>
        <taxon>Glomeromycotina</taxon>
        <taxon>Glomeromycetes</taxon>
        <taxon>Glomerales</taxon>
        <taxon>Glomeraceae</taxon>
        <taxon>Rhizophagus</taxon>
    </lineage>
</organism>